<comment type="similarity">
    <text evidence="1">Belongs to the peptidase S33 family.</text>
</comment>
<dbReference type="GO" id="GO:0004301">
    <property type="term" value="F:epoxide hydrolase activity"/>
    <property type="evidence" value="ECO:0007669"/>
    <property type="project" value="TreeGrafter"/>
</dbReference>
<reference evidence="6" key="1">
    <citation type="journal article" date="2020" name="Stud. Mycol.">
        <title>101 Dothideomycetes genomes: A test case for predicting lifestyles and emergence of pathogens.</title>
        <authorList>
            <person name="Haridas S."/>
            <person name="Albert R."/>
            <person name="Binder M."/>
            <person name="Bloem J."/>
            <person name="LaButti K."/>
            <person name="Salamov A."/>
            <person name="Andreopoulos B."/>
            <person name="Baker S."/>
            <person name="Barry K."/>
            <person name="Bills G."/>
            <person name="Bluhm B."/>
            <person name="Cannon C."/>
            <person name="Castanera R."/>
            <person name="Culley D."/>
            <person name="Daum C."/>
            <person name="Ezra D."/>
            <person name="Gonzalez J."/>
            <person name="Henrissat B."/>
            <person name="Kuo A."/>
            <person name="Liang C."/>
            <person name="Lipzen A."/>
            <person name="Lutzoni F."/>
            <person name="Magnuson J."/>
            <person name="Mondo S."/>
            <person name="Nolan M."/>
            <person name="Ohm R."/>
            <person name="Pangilinan J."/>
            <person name="Park H.-J."/>
            <person name="Ramirez L."/>
            <person name="Alfaro M."/>
            <person name="Sun H."/>
            <person name="Tritt A."/>
            <person name="Yoshinaga Y."/>
            <person name="Zwiers L.-H."/>
            <person name="Turgeon B."/>
            <person name="Goodwin S."/>
            <person name="Spatafora J."/>
            <person name="Crous P."/>
            <person name="Grigoriev I."/>
        </authorList>
    </citation>
    <scope>NUCLEOTIDE SEQUENCE [LARGE SCALE GENOMIC DNA]</scope>
    <source>
        <strain evidence="6">CBS 304.66</strain>
    </source>
</reference>
<evidence type="ECO:0000313" key="5">
    <source>
        <dbReference type="EMBL" id="KAF2259527.1"/>
    </source>
</evidence>
<dbReference type="Pfam" id="PF06441">
    <property type="entry name" value="EHN"/>
    <property type="match status" value="1"/>
</dbReference>
<keyword evidence="2" id="KW-0378">Hydrolase</keyword>
<proteinExistence type="inferred from homology"/>
<dbReference type="Gene3D" id="3.40.50.1820">
    <property type="entry name" value="alpha/beta hydrolase"/>
    <property type="match status" value="1"/>
</dbReference>
<dbReference type="GO" id="GO:0097176">
    <property type="term" value="P:epoxide metabolic process"/>
    <property type="evidence" value="ECO:0007669"/>
    <property type="project" value="TreeGrafter"/>
</dbReference>
<evidence type="ECO:0000259" key="4">
    <source>
        <dbReference type="Pfam" id="PF06441"/>
    </source>
</evidence>
<feature type="domain" description="Epoxide hydrolase N-terminal" evidence="4">
    <location>
        <begin position="10"/>
        <end position="117"/>
    </location>
</feature>
<dbReference type="InterPro" id="IPR000639">
    <property type="entry name" value="Epox_hydrolase-like"/>
</dbReference>
<protein>
    <submittedName>
        <fullName evidence="5">Epoxide hydrolase-like protein</fullName>
    </submittedName>
</protein>
<dbReference type="InterPro" id="IPR029058">
    <property type="entry name" value="AB_hydrolase_fold"/>
</dbReference>
<dbReference type="AlphaFoldDB" id="A0A9P4MYQ9"/>
<dbReference type="PRINTS" id="PR00412">
    <property type="entry name" value="EPOXHYDRLASE"/>
</dbReference>
<dbReference type="PANTHER" id="PTHR21661">
    <property type="entry name" value="EPOXIDE HYDROLASE 1-RELATED"/>
    <property type="match status" value="1"/>
</dbReference>
<dbReference type="Proteomes" id="UP000800093">
    <property type="component" value="Unassembled WGS sequence"/>
</dbReference>
<evidence type="ECO:0000256" key="3">
    <source>
        <dbReference type="PIRSR" id="PIRSR001112-1"/>
    </source>
</evidence>
<organism evidence="5 6">
    <name type="scientific">Lojkania enalia</name>
    <dbReference type="NCBI Taxonomy" id="147567"/>
    <lineage>
        <taxon>Eukaryota</taxon>
        <taxon>Fungi</taxon>
        <taxon>Dikarya</taxon>
        <taxon>Ascomycota</taxon>
        <taxon>Pezizomycotina</taxon>
        <taxon>Dothideomycetes</taxon>
        <taxon>Pleosporomycetidae</taxon>
        <taxon>Pleosporales</taxon>
        <taxon>Pleosporales incertae sedis</taxon>
        <taxon>Lojkania</taxon>
    </lineage>
</organism>
<sequence>MPYSLPSSAKPFTLNISEADFSEFKQLLQVSKIGPLIYESNQEDGRYGVSRQWLANAKEYWLNKYDWRAEEKHINSFPNYTMTIEDLTIHFVGLFSEKKDAVPIVFMHGWPGSFIEFLPVAELIRKKYTPASQPYHIIIASLPGYTLSSSGPLDKDWTLQDTARIINTLMNNLGFEKYIAQGGDVGSFVSTILSATYDSCVGIHVNFLSTPLPSSTDSLSALEQKALARAATFRETGFAYGQEHATRPSTIGLVLSTNPLALLAWIAEKFLEWTDDSPPLSTILTNVSLYWFTSSFPRSIYPYRQLLLGNRPEPPYLSKPLGFSFFPLELFPGVRSEVEKRGNVVFYRGHERGGHFAALERPEWVLGDVEEFVAVAWEK</sequence>
<dbReference type="PIRSF" id="PIRSF001112">
    <property type="entry name" value="Epoxide_hydrolase"/>
    <property type="match status" value="1"/>
</dbReference>
<dbReference type="InterPro" id="IPR016292">
    <property type="entry name" value="Epoxide_hydrolase"/>
</dbReference>
<evidence type="ECO:0000256" key="2">
    <source>
        <dbReference type="ARBA" id="ARBA00022801"/>
    </source>
</evidence>
<feature type="active site" description="Proton acceptor" evidence="3">
    <location>
        <position position="355"/>
    </location>
</feature>
<gene>
    <name evidence="5" type="ORF">CC78DRAFT_536986</name>
</gene>
<feature type="active site" description="Nucleophile" evidence="3">
    <location>
        <position position="184"/>
    </location>
</feature>
<evidence type="ECO:0000256" key="1">
    <source>
        <dbReference type="ARBA" id="ARBA00010088"/>
    </source>
</evidence>
<dbReference type="OrthoDB" id="7130006at2759"/>
<comment type="caution">
    <text evidence="5">The sequence shown here is derived from an EMBL/GenBank/DDBJ whole genome shotgun (WGS) entry which is preliminary data.</text>
</comment>
<feature type="active site" description="Proton donor" evidence="3">
    <location>
        <position position="303"/>
    </location>
</feature>
<keyword evidence="6" id="KW-1185">Reference proteome</keyword>
<accession>A0A9P4MYQ9</accession>
<dbReference type="PANTHER" id="PTHR21661:SF39">
    <property type="entry name" value="HYDROLASE, PUTATIVE (AFU_ORTHOLOGUE AFUA_3G08960)-RELATED"/>
    <property type="match status" value="1"/>
</dbReference>
<name>A0A9P4MYQ9_9PLEO</name>
<dbReference type="EMBL" id="ML986706">
    <property type="protein sequence ID" value="KAF2259527.1"/>
    <property type="molecule type" value="Genomic_DNA"/>
</dbReference>
<dbReference type="SUPFAM" id="SSF53474">
    <property type="entry name" value="alpha/beta-Hydrolases"/>
    <property type="match status" value="1"/>
</dbReference>
<evidence type="ECO:0000313" key="6">
    <source>
        <dbReference type="Proteomes" id="UP000800093"/>
    </source>
</evidence>
<dbReference type="InterPro" id="IPR010497">
    <property type="entry name" value="Epoxide_hydro_N"/>
</dbReference>